<feature type="non-terminal residue" evidence="1">
    <location>
        <position position="171"/>
    </location>
</feature>
<dbReference type="PANTHER" id="PTHR11439">
    <property type="entry name" value="GAG-POL-RELATED RETROTRANSPOSON"/>
    <property type="match status" value="1"/>
</dbReference>
<dbReference type="InterPro" id="IPR043502">
    <property type="entry name" value="DNA/RNA_pol_sf"/>
</dbReference>
<dbReference type="CDD" id="cd09272">
    <property type="entry name" value="RNase_HI_RT_Ty1"/>
    <property type="match status" value="1"/>
</dbReference>
<reference evidence="1" key="1">
    <citation type="journal article" date="2019" name="Sci. Rep.">
        <title>Draft genome of Tanacetum cinerariifolium, the natural source of mosquito coil.</title>
        <authorList>
            <person name="Yamashiro T."/>
            <person name="Shiraishi A."/>
            <person name="Satake H."/>
            <person name="Nakayama K."/>
        </authorList>
    </citation>
    <scope>NUCLEOTIDE SEQUENCE</scope>
</reference>
<name>A0A699QBL2_TANCI</name>
<gene>
    <name evidence="1" type="ORF">Tci_834216</name>
</gene>
<comment type="caution">
    <text evidence="1">The sequence shown here is derived from an EMBL/GenBank/DDBJ whole genome shotgun (WGS) entry which is preliminary data.</text>
</comment>
<organism evidence="1">
    <name type="scientific">Tanacetum cinerariifolium</name>
    <name type="common">Dalmatian daisy</name>
    <name type="synonym">Chrysanthemum cinerariifolium</name>
    <dbReference type="NCBI Taxonomy" id="118510"/>
    <lineage>
        <taxon>Eukaryota</taxon>
        <taxon>Viridiplantae</taxon>
        <taxon>Streptophyta</taxon>
        <taxon>Embryophyta</taxon>
        <taxon>Tracheophyta</taxon>
        <taxon>Spermatophyta</taxon>
        <taxon>Magnoliopsida</taxon>
        <taxon>eudicotyledons</taxon>
        <taxon>Gunneridae</taxon>
        <taxon>Pentapetalae</taxon>
        <taxon>asterids</taxon>
        <taxon>campanulids</taxon>
        <taxon>Asterales</taxon>
        <taxon>Asteraceae</taxon>
        <taxon>Asteroideae</taxon>
        <taxon>Anthemideae</taxon>
        <taxon>Anthemidinae</taxon>
        <taxon>Tanacetum</taxon>
    </lineage>
</organism>
<evidence type="ECO:0000313" key="1">
    <source>
        <dbReference type="EMBL" id="GFC62246.1"/>
    </source>
</evidence>
<dbReference type="AlphaFoldDB" id="A0A699QBL2"/>
<proteinExistence type="predicted"/>
<protein>
    <submittedName>
        <fullName evidence="1">Ribonuclease H-like domain-containing protein</fullName>
    </submittedName>
</protein>
<dbReference type="EMBL" id="BKCJ010993106">
    <property type="protein sequence ID" value="GFC62246.1"/>
    <property type="molecule type" value="Genomic_DNA"/>
</dbReference>
<dbReference type="PANTHER" id="PTHR11439:SF524">
    <property type="entry name" value="RNA-DIRECTED DNA POLYMERASE, PROTEIN KINASE RLK-PELLE-DLSV FAMILY"/>
    <property type="match status" value="1"/>
</dbReference>
<accession>A0A699QBL2</accession>
<dbReference type="SUPFAM" id="SSF56672">
    <property type="entry name" value="DNA/RNA polymerases"/>
    <property type="match status" value="1"/>
</dbReference>
<sequence>MVNCNPSRTPVDTESKLKTDGDLVFDPTLYRNLAGSLQYLTFTRPDISYAVQQVCLYMHDHREPYFSAHKRILRYVHGTVDYGLQLFSSSITYLVAYSNADWAGCLTSCRSTSEAEYRGVANAVVETSWLRNLLRELHTPLSFATRVYCDNVSVVYLSCNLVQHQRTKYTK</sequence>